<proteinExistence type="predicted"/>
<gene>
    <name evidence="3" type="ORF">SAMN04488557_1994</name>
</gene>
<protein>
    <recommendedName>
        <fullName evidence="5">Secretin and TonB N terminus short domain-containing protein</fullName>
    </recommendedName>
</protein>
<evidence type="ECO:0000256" key="1">
    <source>
        <dbReference type="SAM" id="MobiDB-lite"/>
    </source>
</evidence>
<feature type="region of interest" description="Disordered" evidence="1">
    <location>
        <begin position="114"/>
        <end position="133"/>
    </location>
</feature>
<sequence>MLAAIGLACALLILLMGHQPASAAVVIEGDDQSEIEVSIESEPLADTIDALATKFGVETEGIEHVSKAEPMTGSFQGSFKDVLARLLKNWNHVIVLEPGDPARVEKIIILNDSQGSRPPASKAPAEPVHMIMP</sequence>
<dbReference type="STRING" id="51670.SAMN04488557_1994"/>
<dbReference type="AlphaFoldDB" id="A0A1I7NFM1"/>
<dbReference type="Proteomes" id="UP000199423">
    <property type="component" value="Unassembled WGS sequence"/>
</dbReference>
<evidence type="ECO:0000313" key="3">
    <source>
        <dbReference type="EMBL" id="SFV33448.1"/>
    </source>
</evidence>
<accession>A0A1I7NFM1</accession>
<keyword evidence="4" id="KW-1185">Reference proteome</keyword>
<evidence type="ECO:0000313" key="4">
    <source>
        <dbReference type="Proteomes" id="UP000199423"/>
    </source>
</evidence>
<name>A0A1I7NFM1_9HYPH</name>
<feature type="signal peptide" evidence="2">
    <location>
        <begin position="1"/>
        <end position="23"/>
    </location>
</feature>
<organism evidence="3 4">
    <name type="scientific">Hyphomicrobium facile</name>
    <dbReference type="NCBI Taxonomy" id="51670"/>
    <lineage>
        <taxon>Bacteria</taxon>
        <taxon>Pseudomonadati</taxon>
        <taxon>Pseudomonadota</taxon>
        <taxon>Alphaproteobacteria</taxon>
        <taxon>Hyphomicrobiales</taxon>
        <taxon>Hyphomicrobiaceae</taxon>
        <taxon>Hyphomicrobium</taxon>
    </lineage>
</organism>
<dbReference type="EMBL" id="FPCH01000002">
    <property type="protein sequence ID" value="SFV33448.1"/>
    <property type="molecule type" value="Genomic_DNA"/>
</dbReference>
<evidence type="ECO:0000256" key="2">
    <source>
        <dbReference type="SAM" id="SignalP"/>
    </source>
</evidence>
<evidence type="ECO:0008006" key="5">
    <source>
        <dbReference type="Google" id="ProtNLM"/>
    </source>
</evidence>
<reference evidence="4" key="1">
    <citation type="submission" date="2016-10" db="EMBL/GenBank/DDBJ databases">
        <authorList>
            <person name="Varghese N."/>
            <person name="Submissions S."/>
        </authorList>
    </citation>
    <scope>NUCLEOTIDE SEQUENCE [LARGE SCALE GENOMIC DNA]</scope>
    <source>
        <strain evidence="4">DSM 1565</strain>
    </source>
</reference>
<keyword evidence="2" id="KW-0732">Signal</keyword>
<feature type="chain" id="PRO_5011448395" description="Secretin and TonB N terminus short domain-containing protein" evidence="2">
    <location>
        <begin position="24"/>
        <end position="133"/>
    </location>
</feature>